<evidence type="ECO:0000313" key="1">
    <source>
        <dbReference type="EMBL" id="GAA0172942.1"/>
    </source>
</evidence>
<comment type="caution">
    <text evidence="1">The sequence shown here is derived from an EMBL/GenBank/DDBJ whole genome shotgun (WGS) entry which is preliminary data.</text>
</comment>
<keyword evidence="2" id="KW-1185">Reference proteome</keyword>
<protein>
    <submittedName>
        <fullName evidence="1">Uncharacterized protein</fullName>
    </submittedName>
</protein>
<evidence type="ECO:0000313" key="2">
    <source>
        <dbReference type="Proteomes" id="UP001454036"/>
    </source>
</evidence>
<sequence>MYWRLIPYFPLRSSTNTWNVMGDMKDTKFIMKVCMNNSFKRIFVLSTPKEVYDQLSFDFIERLKSKHYEMFCTLISMNNQNSHISDMMKLIGLLRYSGISISGTLAKEIIQGIYPEESPGSVSTHDPVKAEFSLSLIYKKIIGDKYERDTEKFCFTPDALKQSEKKD</sequence>
<dbReference type="AlphaFoldDB" id="A0AAV3R965"/>
<dbReference type="EMBL" id="BAABME010008368">
    <property type="protein sequence ID" value="GAA0172942.1"/>
    <property type="molecule type" value="Genomic_DNA"/>
</dbReference>
<organism evidence="1 2">
    <name type="scientific">Lithospermum erythrorhizon</name>
    <name type="common">Purple gromwell</name>
    <name type="synonym">Lithospermum officinale var. erythrorhizon</name>
    <dbReference type="NCBI Taxonomy" id="34254"/>
    <lineage>
        <taxon>Eukaryota</taxon>
        <taxon>Viridiplantae</taxon>
        <taxon>Streptophyta</taxon>
        <taxon>Embryophyta</taxon>
        <taxon>Tracheophyta</taxon>
        <taxon>Spermatophyta</taxon>
        <taxon>Magnoliopsida</taxon>
        <taxon>eudicotyledons</taxon>
        <taxon>Gunneridae</taxon>
        <taxon>Pentapetalae</taxon>
        <taxon>asterids</taxon>
        <taxon>lamiids</taxon>
        <taxon>Boraginales</taxon>
        <taxon>Boraginaceae</taxon>
        <taxon>Boraginoideae</taxon>
        <taxon>Lithospermeae</taxon>
        <taxon>Lithospermum</taxon>
    </lineage>
</organism>
<proteinExistence type="predicted"/>
<reference evidence="1 2" key="1">
    <citation type="submission" date="2024-01" db="EMBL/GenBank/DDBJ databases">
        <title>The complete chloroplast genome sequence of Lithospermum erythrorhizon: insights into the phylogenetic relationship among Boraginaceae species and the maternal lineages of purple gromwells.</title>
        <authorList>
            <person name="Okada T."/>
            <person name="Watanabe K."/>
        </authorList>
    </citation>
    <scope>NUCLEOTIDE SEQUENCE [LARGE SCALE GENOMIC DNA]</scope>
</reference>
<accession>A0AAV3R965</accession>
<gene>
    <name evidence="1" type="ORF">LIER_26666</name>
</gene>
<name>A0AAV3R965_LITER</name>
<dbReference type="Proteomes" id="UP001454036">
    <property type="component" value="Unassembled WGS sequence"/>
</dbReference>